<dbReference type="Proteomes" id="UP001580430">
    <property type="component" value="Unassembled WGS sequence"/>
</dbReference>
<dbReference type="PROSITE" id="PS51186">
    <property type="entry name" value="GNAT"/>
    <property type="match status" value="1"/>
</dbReference>
<dbReference type="EMBL" id="JBHIRY010000001">
    <property type="protein sequence ID" value="MFB5759206.1"/>
    <property type="molecule type" value="Genomic_DNA"/>
</dbReference>
<dbReference type="GO" id="GO:0016746">
    <property type="term" value="F:acyltransferase activity"/>
    <property type="evidence" value="ECO:0007669"/>
    <property type="project" value="UniProtKB-KW"/>
</dbReference>
<gene>
    <name evidence="2" type="ORF">ACE5LO_02250</name>
</gene>
<dbReference type="RefSeq" id="WP_375518450.1">
    <property type="nucleotide sequence ID" value="NZ_JBHIRY010000001.1"/>
</dbReference>
<dbReference type="Gene3D" id="3.40.630.30">
    <property type="match status" value="1"/>
</dbReference>
<keyword evidence="2" id="KW-0808">Transferase</keyword>
<keyword evidence="3" id="KW-1185">Reference proteome</keyword>
<dbReference type="Pfam" id="PF00583">
    <property type="entry name" value="Acetyltransf_1"/>
    <property type="match status" value="1"/>
</dbReference>
<evidence type="ECO:0000313" key="2">
    <source>
        <dbReference type="EMBL" id="MFB5759206.1"/>
    </source>
</evidence>
<dbReference type="InterPro" id="IPR000182">
    <property type="entry name" value="GNAT_dom"/>
</dbReference>
<feature type="domain" description="N-acetyltransferase" evidence="1">
    <location>
        <begin position="23"/>
        <end position="167"/>
    </location>
</feature>
<evidence type="ECO:0000313" key="3">
    <source>
        <dbReference type="Proteomes" id="UP001580430"/>
    </source>
</evidence>
<comment type="caution">
    <text evidence="2">The sequence shown here is derived from an EMBL/GenBank/DDBJ whole genome shotgun (WGS) entry which is preliminary data.</text>
</comment>
<reference evidence="2 3" key="1">
    <citation type="submission" date="2024-09" db="EMBL/GenBank/DDBJ databases">
        <title>Paenibacillus zeirhizospherea sp. nov., isolated from surface of the maize (Zea mays) roots in a horticulture field, Hungary.</title>
        <authorList>
            <person name="Marton D."/>
            <person name="Farkas M."/>
            <person name="Bedics A."/>
            <person name="Toth E."/>
            <person name="Tancsics A."/>
            <person name="Boka K."/>
            <person name="Marati G."/>
            <person name="Kriszt B."/>
            <person name="Cserhati M."/>
        </authorList>
    </citation>
    <scope>NUCLEOTIDE SEQUENCE [LARGE SCALE GENOMIC DNA]</scope>
    <source>
        <strain evidence="2 3">JCM 18446</strain>
    </source>
</reference>
<evidence type="ECO:0000259" key="1">
    <source>
        <dbReference type="PROSITE" id="PS51186"/>
    </source>
</evidence>
<sequence>MMTSVSEGQHSIFSCRPVTAQDFEIISTFPRSEQELFFISPKLRFPLTASQLEELAKERRCPTVLVCDGQVSGYANFYNVEEDKCWLGNFIISPEYRGKGGAEFLIRHMLRLAREELKVQELHLICHNINTRALLFYTGIGFKPYDVGSRTAHQGSTIAGIHMKITV</sequence>
<dbReference type="EC" id="2.3.1.-" evidence="2"/>
<dbReference type="CDD" id="cd04301">
    <property type="entry name" value="NAT_SF"/>
    <property type="match status" value="1"/>
</dbReference>
<proteinExistence type="predicted"/>
<organism evidence="2 3">
    <name type="scientific">Paenibacillus medicaginis</name>
    <dbReference type="NCBI Taxonomy" id="1470560"/>
    <lineage>
        <taxon>Bacteria</taxon>
        <taxon>Bacillati</taxon>
        <taxon>Bacillota</taxon>
        <taxon>Bacilli</taxon>
        <taxon>Bacillales</taxon>
        <taxon>Paenibacillaceae</taxon>
        <taxon>Paenibacillus</taxon>
    </lineage>
</organism>
<dbReference type="InterPro" id="IPR016181">
    <property type="entry name" value="Acyl_CoA_acyltransferase"/>
</dbReference>
<keyword evidence="2" id="KW-0012">Acyltransferase</keyword>
<dbReference type="SUPFAM" id="SSF55729">
    <property type="entry name" value="Acyl-CoA N-acyltransferases (Nat)"/>
    <property type="match status" value="1"/>
</dbReference>
<name>A0ABV5BVN2_9BACL</name>
<protein>
    <submittedName>
        <fullName evidence="2">GNAT family N-acetyltransferase</fullName>
        <ecNumber evidence="2">2.3.1.-</ecNumber>
    </submittedName>
</protein>
<accession>A0ABV5BVN2</accession>